<reference evidence="3 4" key="1">
    <citation type="submission" date="2020-06" db="EMBL/GenBank/DDBJ databases">
        <authorList>
            <person name="Criscuolo A."/>
        </authorList>
    </citation>
    <scope>NUCLEOTIDE SEQUENCE [LARGE SCALE GENOMIC DNA]</scope>
    <source>
        <strain evidence="4">CIP 111411</strain>
    </source>
</reference>
<dbReference type="PANTHER" id="PTHR34512:SF30">
    <property type="entry name" value="OUTER MEMBRANE PROTEIN ASSEMBLY FACTOR BAMB"/>
    <property type="match status" value="1"/>
</dbReference>
<dbReference type="RefSeq" id="WP_180908700.1">
    <property type="nucleotide sequence ID" value="NZ_CAIJDP010000066.1"/>
</dbReference>
<dbReference type="SUPFAM" id="SSF50998">
    <property type="entry name" value="Quinoprotein alcohol dehydrogenase-like"/>
    <property type="match status" value="1"/>
</dbReference>
<organism evidence="3 4">
    <name type="scientific">Flavobacterium salmonis</name>
    <dbReference type="NCBI Taxonomy" id="2654844"/>
    <lineage>
        <taxon>Bacteria</taxon>
        <taxon>Pseudomonadati</taxon>
        <taxon>Bacteroidota</taxon>
        <taxon>Flavobacteriia</taxon>
        <taxon>Flavobacteriales</taxon>
        <taxon>Flavobacteriaceae</taxon>
        <taxon>Flavobacterium</taxon>
    </lineage>
</organism>
<keyword evidence="4" id="KW-1185">Reference proteome</keyword>
<feature type="domain" description="Pyrrolo-quinoline quinone repeat" evidence="2">
    <location>
        <begin position="37"/>
        <end position="282"/>
    </location>
</feature>
<dbReference type="InterPro" id="IPR018391">
    <property type="entry name" value="PQQ_b-propeller_rpt"/>
</dbReference>
<dbReference type="InterPro" id="IPR011047">
    <property type="entry name" value="Quinoprotein_ADH-like_sf"/>
</dbReference>
<proteinExistence type="predicted"/>
<dbReference type="SMART" id="SM00564">
    <property type="entry name" value="PQQ"/>
    <property type="match status" value="4"/>
</dbReference>
<dbReference type="PROSITE" id="PS51257">
    <property type="entry name" value="PROKAR_LIPOPROTEIN"/>
    <property type="match status" value="1"/>
</dbReference>
<evidence type="ECO:0000256" key="1">
    <source>
        <dbReference type="SAM" id="SignalP"/>
    </source>
</evidence>
<evidence type="ECO:0000313" key="3">
    <source>
        <dbReference type="EMBL" id="CAD0003795.1"/>
    </source>
</evidence>
<accession>A0A6V6YWG9</accession>
<dbReference type="Proteomes" id="UP000530060">
    <property type="component" value="Unassembled WGS sequence"/>
</dbReference>
<dbReference type="AlphaFoldDB" id="A0A6V6YWG9"/>
<dbReference type="PANTHER" id="PTHR34512">
    <property type="entry name" value="CELL SURFACE PROTEIN"/>
    <property type="match status" value="1"/>
</dbReference>
<feature type="chain" id="PRO_5028024441" evidence="1">
    <location>
        <begin position="20"/>
        <end position="413"/>
    </location>
</feature>
<comment type="caution">
    <text evidence="3">The sequence shown here is derived from an EMBL/GenBank/DDBJ whole genome shotgun (WGS) entry which is preliminary data.</text>
</comment>
<dbReference type="Pfam" id="PF13360">
    <property type="entry name" value="PQQ_2"/>
    <property type="match status" value="1"/>
</dbReference>
<name>A0A6V6YWG9_9FLAO</name>
<evidence type="ECO:0000259" key="2">
    <source>
        <dbReference type="Pfam" id="PF13360"/>
    </source>
</evidence>
<sequence>MNKLLLKTIFIILSLSVFSCTQKDVSKNTTLFLTTNNGNLYSIDLATGKCNWQNIKNIEDTRSDSYFKIDKNTIIKSYENGEIIVFNKQTGAIIKKYQENESIPESPSLFMFSQYPLVYESNFIFSNLNGKVKSINSNTMQPNWVYDVKNKVFVSPTAIGDKIIVNTGYNLCAVNAKNGQFITNLKFVHPLPHEPVVSDGEIFVIDENGNAFCLDQELNTKWQFEVNNYITDTQYDENANTNVTTDTNINTLTNLTAGEKLIVLGDAEHIIGIDKKTGQMKWLATIPIINWESPEDVAQVRKNLREDQDLHSILNDQVGVLKSLQIIDEEVVANTSSCIAVYDSNNGNLKRKKFLFNNEIVGAIKATNDFYYYLRKDGVLYKLDKTLKTETIVYKGIKYKPEDDYTSPYMQIE</sequence>
<protein>
    <submittedName>
        <fullName evidence="3">Outer membrane protein assembly factor BamB</fullName>
    </submittedName>
</protein>
<keyword evidence="1" id="KW-0732">Signal</keyword>
<feature type="signal peptide" evidence="1">
    <location>
        <begin position="1"/>
        <end position="19"/>
    </location>
</feature>
<dbReference type="EMBL" id="CAIJDP010000066">
    <property type="protein sequence ID" value="CAD0003795.1"/>
    <property type="molecule type" value="Genomic_DNA"/>
</dbReference>
<evidence type="ECO:0000313" key="4">
    <source>
        <dbReference type="Proteomes" id="UP000530060"/>
    </source>
</evidence>
<gene>
    <name evidence="3" type="primary">bamB</name>
    <name evidence="3" type="ORF">FLAT13_01868</name>
</gene>
<dbReference type="InterPro" id="IPR015943">
    <property type="entry name" value="WD40/YVTN_repeat-like_dom_sf"/>
</dbReference>
<dbReference type="Gene3D" id="2.130.10.10">
    <property type="entry name" value="YVTN repeat-like/Quinoprotein amine dehydrogenase"/>
    <property type="match status" value="1"/>
</dbReference>
<dbReference type="InterPro" id="IPR002372">
    <property type="entry name" value="PQQ_rpt_dom"/>
</dbReference>